<proteinExistence type="predicted"/>
<gene>
    <name evidence="4" type="ORF">G3M48_007658</name>
</gene>
<dbReference type="Proteomes" id="UP001397290">
    <property type="component" value="Unassembled WGS sequence"/>
</dbReference>
<dbReference type="PROSITE" id="PS51186">
    <property type="entry name" value="GNAT"/>
    <property type="match status" value="1"/>
</dbReference>
<sequence length="213" mass="23606">MGSSTKSHGEKTTYILVASHNDRIMVALTFRRATADDAPRLRDLMEHAFSTKDSRPNWTGDEELASNYTLKLESMQAALAMDGLVTFAVLNEAGDIIASANVGKKGDDTGRIGGLIVQDGYQRGGVGGQVLTYAEEYCKREWGVRKLSLNALSTRTALLAWYRSREYRETGQKSAFPRDDDRFASCTIPEDLCFVEMSKDLYAGESAEKLQEK</sequence>
<evidence type="ECO:0000256" key="2">
    <source>
        <dbReference type="ARBA" id="ARBA00023315"/>
    </source>
</evidence>
<dbReference type="InterPro" id="IPR016181">
    <property type="entry name" value="Acyl_CoA_acyltransferase"/>
</dbReference>
<evidence type="ECO:0000259" key="3">
    <source>
        <dbReference type="PROSITE" id="PS51186"/>
    </source>
</evidence>
<keyword evidence="1" id="KW-0808">Transferase</keyword>
<evidence type="ECO:0000256" key="1">
    <source>
        <dbReference type="ARBA" id="ARBA00022679"/>
    </source>
</evidence>
<evidence type="ECO:0000313" key="5">
    <source>
        <dbReference type="Proteomes" id="UP001397290"/>
    </source>
</evidence>
<dbReference type="AlphaFoldDB" id="A0AAW0S4T3"/>
<keyword evidence="2" id="KW-0012">Acyltransferase</keyword>
<dbReference type="CDD" id="cd04301">
    <property type="entry name" value="NAT_SF"/>
    <property type="match status" value="1"/>
</dbReference>
<keyword evidence="5" id="KW-1185">Reference proteome</keyword>
<dbReference type="GO" id="GO:0016747">
    <property type="term" value="F:acyltransferase activity, transferring groups other than amino-acyl groups"/>
    <property type="evidence" value="ECO:0007669"/>
    <property type="project" value="InterPro"/>
</dbReference>
<dbReference type="Pfam" id="PF00583">
    <property type="entry name" value="Acetyltransf_1"/>
    <property type="match status" value="1"/>
</dbReference>
<reference evidence="4 5" key="1">
    <citation type="submission" date="2020-02" db="EMBL/GenBank/DDBJ databases">
        <title>Comparative genomics of the hypocrealean fungal genus Beauvera.</title>
        <authorList>
            <person name="Showalter D.N."/>
            <person name="Bushley K.E."/>
            <person name="Rehner S.A."/>
        </authorList>
    </citation>
    <scope>NUCLEOTIDE SEQUENCE [LARGE SCALE GENOMIC DNA]</scope>
    <source>
        <strain evidence="4 5">ARSEF4384</strain>
    </source>
</reference>
<dbReference type="InterPro" id="IPR000182">
    <property type="entry name" value="GNAT_dom"/>
</dbReference>
<feature type="domain" description="N-acetyltransferase" evidence="3">
    <location>
        <begin position="28"/>
        <end position="202"/>
    </location>
</feature>
<dbReference type="PANTHER" id="PTHR43877:SF2">
    <property type="entry name" value="AMINOALKYLPHOSPHONATE N-ACETYLTRANSFERASE-RELATED"/>
    <property type="match status" value="1"/>
</dbReference>
<organism evidence="4 5">
    <name type="scientific">Beauveria asiatica</name>
    <dbReference type="NCBI Taxonomy" id="1069075"/>
    <lineage>
        <taxon>Eukaryota</taxon>
        <taxon>Fungi</taxon>
        <taxon>Dikarya</taxon>
        <taxon>Ascomycota</taxon>
        <taxon>Pezizomycotina</taxon>
        <taxon>Sordariomycetes</taxon>
        <taxon>Hypocreomycetidae</taxon>
        <taxon>Hypocreales</taxon>
        <taxon>Cordycipitaceae</taxon>
        <taxon>Beauveria</taxon>
    </lineage>
</organism>
<protein>
    <recommendedName>
        <fullName evidence="3">N-acetyltransferase domain-containing protein</fullName>
    </recommendedName>
</protein>
<dbReference type="SUPFAM" id="SSF55729">
    <property type="entry name" value="Acyl-CoA N-acyltransferases (Nat)"/>
    <property type="match status" value="1"/>
</dbReference>
<comment type="caution">
    <text evidence="4">The sequence shown here is derived from an EMBL/GenBank/DDBJ whole genome shotgun (WGS) entry which is preliminary data.</text>
</comment>
<name>A0AAW0S4T3_9HYPO</name>
<dbReference type="Gene3D" id="3.40.630.30">
    <property type="match status" value="1"/>
</dbReference>
<accession>A0AAW0S4T3</accession>
<evidence type="ECO:0000313" key="4">
    <source>
        <dbReference type="EMBL" id="KAK8149265.1"/>
    </source>
</evidence>
<dbReference type="InterPro" id="IPR050832">
    <property type="entry name" value="Bact_Acetyltransf"/>
</dbReference>
<dbReference type="PANTHER" id="PTHR43877">
    <property type="entry name" value="AMINOALKYLPHOSPHONATE N-ACETYLTRANSFERASE-RELATED-RELATED"/>
    <property type="match status" value="1"/>
</dbReference>
<dbReference type="EMBL" id="JAAHCF010000055">
    <property type="protein sequence ID" value="KAK8149265.1"/>
    <property type="molecule type" value="Genomic_DNA"/>
</dbReference>